<evidence type="ECO:0000313" key="5">
    <source>
        <dbReference type="Proteomes" id="UP000073492"/>
    </source>
</evidence>
<feature type="domain" description="CCHC-type" evidence="3">
    <location>
        <begin position="266"/>
        <end position="281"/>
    </location>
</feature>
<comment type="caution">
    <text evidence="4">The sequence shown here is derived from an EMBL/GenBank/DDBJ whole genome shotgun (WGS) entry which is preliminary data.</text>
</comment>
<accession>A0A139HZW4</accession>
<reference evidence="4 5" key="1">
    <citation type="submission" date="2015-07" db="EMBL/GenBank/DDBJ databases">
        <title>Comparative genomics of the Sigatoka disease complex on banana suggests a link between parallel evolutionary changes in Pseudocercospora fijiensis and Pseudocercospora eumusae and increased virulence on the banana host.</title>
        <authorList>
            <person name="Chang T.-C."/>
            <person name="Salvucci A."/>
            <person name="Crous P.W."/>
            <person name="Stergiopoulos I."/>
        </authorList>
    </citation>
    <scope>NUCLEOTIDE SEQUENCE [LARGE SCALE GENOMIC DNA]</scope>
    <source>
        <strain evidence="4 5">CBS 116634</strain>
    </source>
</reference>
<dbReference type="AlphaFoldDB" id="A0A139HZW4"/>
<evidence type="ECO:0000313" key="4">
    <source>
        <dbReference type="EMBL" id="KXT07882.1"/>
    </source>
</evidence>
<organism evidence="4 5">
    <name type="scientific">Pseudocercospora musae</name>
    <dbReference type="NCBI Taxonomy" id="113226"/>
    <lineage>
        <taxon>Eukaryota</taxon>
        <taxon>Fungi</taxon>
        <taxon>Dikarya</taxon>
        <taxon>Ascomycota</taxon>
        <taxon>Pezizomycotina</taxon>
        <taxon>Dothideomycetes</taxon>
        <taxon>Dothideomycetidae</taxon>
        <taxon>Mycosphaerellales</taxon>
        <taxon>Mycosphaerellaceae</taxon>
        <taxon>Pseudocercospora</taxon>
    </lineage>
</organism>
<gene>
    <name evidence="4" type="ORF">AC579_5311</name>
</gene>
<dbReference type="GO" id="GO:0008270">
    <property type="term" value="F:zinc ion binding"/>
    <property type="evidence" value="ECO:0007669"/>
    <property type="project" value="UniProtKB-KW"/>
</dbReference>
<dbReference type="InterPro" id="IPR001878">
    <property type="entry name" value="Znf_CCHC"/>
</dbReference>
<keyword evidence="1" id="KW-0479">Metal-binding</keyword>
<dbReference type="InterPro" id="IPR036875">
    <property type="entry name" value="Znf_CCHC_sf"/>
</dbReference>
<sequence>MAPIIEVKPFTGSVTEDWTTWIKRAELKMRIELASDLKDLDSMLKAMFIHGLLAGEAREHADSLPNIDDIGVLKVTMSEWHEGRLKNAKATEAADAWRTIENASQGSLSVEQYVKSLKTARDKLPAEMRSLAVDKMLDGLSSKEVRNDVRKHFITSDVIDFDSAGTIAIKYDNWYRTGSAGGRYSLPDKSAARSSSPQRPPLDPQIEAILTSTKMQHEAMKTLAKGIAKGFASLSTSTQHRPTYQEPKGLPGPAGYKPRGGAVGPCYHCWDLGHLANECPSDSDGPLDIASQRRNYEKYCEYARSRNEEPKPFKPWYGSSQERRDFTRPRAIAANAIENDGDTVGEEAAQESEVSTIEVPLEEYGAIDAKSVFRLLSLMPEGASSSGHQVLALENGDESSA</sequence>
<evidence type="ECO:0000256" key="1">
    <source>
        <dbReference type="PROSITE-ProRule" id="PRU00047"/>
    </source>
</evidence>
<dbReference type="Proteomes" id="UP000073492">
    <property type="component" value="Unassembled WGS sequence"/>
</dbReference>
<feature type="region of interest" description="Disordered" evidence="2">
    <location>
        <begin position="235"/>
        <end position="255"/>
    </location>
</feature>
<name>A0A139HZW4_9PEZI</name>
<dbReference type="GO" id="GO:0003676">
    <property type="term" value="F:nucleic acid binding"/>
    <property type="evidence" value="ECO:0007669"/>
    <property type="project" value="InterPro"/>
</dbReference>
<dbReference type="SUPFAM" id="SSF57756">
    <property type="entry name" value="Retrovirus zinc finger-like domains"/>
    <property type="match status" value="1"/>
</dbReference>
<keyword evidence="5" id="KW-1185">Reference proteome</keyword>
<dbReference type="PROSITE" id="PS50158">
    <property type="entry name" value="ZF_CCHC"/>
    <property type="match status" value="1"/>
</dbReference>
<dbReference type="EMBL" id="LFZO01000517">
    <property type="protein sequence ID" value="KXT07882.1"/>
    <property type="molecule type" value="Genomic_DNA"/>
</dbReference>
<keyword evidence="1" id="KW-0862">Zinc</keyword>
<protein>
    <recommendedName>
        <fullName evidence="3">CCHC-type domain-containing protein</fullName>
    </recommendedName>
</protein>
<proteinExistence type="predicted"/>
<evidence type="ECO:0000256" key="2">
    <source>
        <dbReference type="SAM" id="MobiDB-lite"/>
    </source>
</evidence>
<evidence type="ECO:0000259" key="3">
    <source>
        <dbReference type="PROSITE" id="PS50158"/>
    </source>
</evidence>
<keyword evidence="1" id="KW-0863">Zinc-finger</keyword>